<evidence type="ECO:0000313" key="1">
    <source>
        <dbReference type="EMBL" id="SUJ14513.1"/>
    </source>
</evidence>
<dbReference type="EMBL" id="UGYZ01000002">
    <property type="protein sequence ID" value="SUJ14513.1"/>
    <property type="molecule type" value="Genomic_DNA"/>
</dbReference>
<sequence>MMCISARENKHEGGGTREFVRRLNNKVDFLFKLKYTHLGIRGG</sequence>
<dbReference type="Proteomes" id="UP000254519">
    <property type="component" value="Unassembled WGS sequence"/>
</dbReference>
<reference evidence="1 2" key="1">
    <citation type="submission" date="2018-06" db="EMBL/GenBank/DDBJ databases">
        <authorList>
            <consortium name="Pathogen Informatics"/>
            <person name="Doyle S."/>
        </authorList>
    </citation>
    <scope>NUCLEOTIDE SEQUENCE [LARGE SCALE GENOMIC DNA]</scope>
    <source>
        <strain evidence="2">ATCC 11859 / DSM 33 / NCIB 8841 / NCTC 4822</strain>
    </source>
</reference>
<name>A0A380C7T2_SPOPA</name>
<evidence type="ECO:0000313" key="2">
    <source>
        <dbReference type="Proteomes" id="UP000254519"/>
    </source>
</evidence>
<organism evidence="1 2">
    <name type="scientific">Sporosarcina pasteurii</name>
    <name type="common">Bacillus pasteurii</name>
    <dbReference type="NCBI Taxonomy" id="1474"/>
    <lineage>
        <taxon>Bacteria</taxon>
        <taxon>Bacillati</taxon>
        <taxon>Bacillota</taxon>
        <taxon>Bacilli</taxon>
        <taxon>Bacillales</taxon>
        <taxon>Caryophanaceae</taxon>
        <taxon>Sporosarcina</taxon>
    </lineage>
</organism>
<gene>
    <name evidence="1" type="ORF">NCTC4822_02467</name>
</gene>
<keyword evidence="2" id="KW-1185">Reference proteome</keyword>
<proteinExistence type="predicted"/>
<protein>
    <submittedName>
        <fullName evidence="1">Uncharacterized protein</fullName>
    </submittedName>
</protein>
<accession>A0A380C7T2</accession>
<dbReference type="AlphaFoldDB" id="A0A380C7T2"/>